<dbReference type="PANTHER" id="PTHR34475">
    <property type="match status" value="1"/>
</dbReference>
<dbReference type="RefSeq" id="WP_273948215.1">
    <property type="nucleotide sequence ID" value="NZ_JAQSIP010000001.1"/>
</dbReference>
<comment type="caution">
    <text evidence="3">The sequence shown here is derived from an EMBL/GenBank/DDBJ whole genome shotgun (WGS) entry which is preliminary data.</text>
</comment>
<reference evidence="3 4" key="1">
    <citation type="submission" date="2023-02" db="EMBL/GenBank/DDBJ databases">
        <title>Bacterial whole genomic sequence of Curvibacter sp. HBC61.</title>
        <authorList>
            <person name="Le V."/>
            <person name="Ko S.-R."/>
            <person name="Ahn C.-Y."/>
            <person name="Oh H.-M."/>
        </authorList>
    </citation>
    <scope>NUCLEOTIDE SEQUENCE [LARGE SCALE GENOMIC DNA]</scope>
    <source>
        <strain evidence="3 4">HBC61</strain>
    </source>
</reference>
<dbReference type="PANTHER" id="PTHR34475:SF1">
    <property type="entry name" value="CYTOSKELETON PROTEIN RODZ"/>
    <property type="match status" value="1"/>
</dbReference>
<dbReference type="Pfam" id="PF13413">
    <property type="entry name" value="HTH_25"/>
    <property type="match status" value="1"/>
</dbReference>
<dbReference type="Gene3D" id="1.10.260.40">
    <property type="entry name" value="lambda repressor-like DNA-binding domains"/>
    <property type="match status" value="1"/>
</dbReference>
<feature type="domain" description="Cytoskeleton protein RodZ-like C-terminal" evidence="2">
    <location>
        <begin position="278"/>
        <end position="348"/>
    </location>
</feature>
<dbReference type="EMBL" id="JAQSIP010000001">
    <property type="protein sequence ID" value="MDD0837245.1"/>
    <property type="molecule type" value="Genomic_DNA"/>
</dbReference>
<dbReference type="InterPro" id="IPR025194">
    <property type="entry name" value="RodZ-like_C"/>
</dbReference>
<sequence length="350" mass="34776">MKQAREAAGMHVAALAVALKVPVSKLEALEADRLDDLPDAVFVRALASSVCRTLRVDAAPILALLPQTQRPHLKADDSGINTPFRAPNERRLRLVPEQWFSPTLLAVPLLCVGALALYLWPRAPEVVAVAEPTQTAPGVAAPESTPPVADSPASAPVASTGTVALPAGTRTEVVSSPALAAAAPAATSVAPVAPVAPAVTAPVAPAVTAPAAAAPGLAATSVQASKSVVIPPAVAAVAPAPGAATTSAASPAATAAAPATPAAPATAAVDSAASVLSFSASGTSWIKVTDARGVVALQKTLNAGETASASGQPPFAVVVGKVDVTQLQVRGKAFDLQSVARENVARFEVK</sequence>
<dbReference type="Pfam" id="PF13464">
    <property type="entry name" value="RodZ_C"/>
    <property type="match status" value="1"/>
</dbReference>
<keyword evidence="1" id="KW-0472">Membrane</keyword>
<keyword evidence="4" id="KW-1185">Reference proteome</keyword>
<dbReference type="Proteomes" id="UP001528673">
    <property type="component" value="Unassembled WGS sequence"/>
</dbReference>
<name>A0ABT5MTM1_9BURK</name>
<evidence type="ECO:0000256" key="1">
    <source>
        <dbReference type="SAM" id="Phobius"/>
    </source>
</evidence>
<feature type="transmembrane region" description="Helical" evidence="1">
    <location>
        <begin position="99"/>
        <end position="120"/>
    </location>
</feature>
<protein>
    <submittedName>
        <fullName evidence="3">DUF4115 domain-containing protein</fullName>
    </submittedName>
</protein>
<dbReference type="InterPro" id="IPR050400">
    <property type="entry name" value="Bact_Cytoskel_RodZ"/>
</dbReference>
<proteinExistence type="predicted"/>
<accession>A0ABT5MTM1</accession>
<keyword evidence="1" id="KW-0812">Transmembrane</keyword>
<dbReference type="InterPro" id="IPR010982">
    <property type="entry name" value="Lambda_DNA-bd_dom_sf"/>
</dbReference>
<evidence type="ECO:0000313" key="3">
    <source>
        <dbReference type="EMBL" id="MDD0837245.1"/>
    </source>
</evidence>
<keyword evidence="1" id="KW-1133">Transmembrane helix</keyword>
<gene>
    <name evidence="3" type="ORF">PSQ40_01550</name>
</gene>
<organism evidence="3 4">
    <name type="scientific">Curvibacter cyanobacteriorum</name>
    <dbReference type="NCBI Taxonomy" id="3026422"/>
    <lineage>
        <taxon>Bacteria</taxon>
        <taxon>Pseudomonadati</taxon>
        <taxon>Pseudomonadota</taxon>
        <taxon>Betaproteobacteria</taxon>
        <taxon>Burkholderiales</taxon>
        <taxon>Comamonadaceae</taxon>
        <taxon>Curvibacter</taxon>
    </lineage>
</organism>
<evidence type="ECO:0000259" key="2">
    <source>
        <dbReference type="Pfam" id="PF13464"/>
    </source>
</evidence>
<evidence type="ECO:0000313" key="4">
    <source>
        <dbReference type="Proteomes" id="UP001528673"/>
    </source>
</evidence>